<dbReference type="InterPro" id="IPR036157">
    <property type="entry name" value="dUTPase-like_sf"/>
</dbReference>
<evidence type="ECO:0000313" key="4">
    <source>
        <dbReference type="Proteomes" id="UP000029878"/>
    </source>
</evidence>
<dbReference type="NCBIfam" id="TIGR02274">
    <property type="entry name" value="dCTP_deam"/>
    <property type="match status" value="1"/>
</dbReference>
<comment type="caution">
    <text evidence="3">The sequence shown here is derived from an EMBL/GenBank/DDBJ whole genome shotgun (WGS) entry which is preliminary data.</text>
</comment>
<dbReference type="EC" id="3.5.4.13" evidence="3"/>
<dbReference type="EMBL" id="JRPL02000025">
    <property type="protein sequence ID" value="TLD81315.1"/>
    <property type="molecule type" value="Genomic_DNA"/>
</dbReference>
<evidence type="ECO:0000256" key="2">
    <source>
        <dbReference type="ARBA" id="ARBA00023080"/>
    </source>
</evidence>
<proteinExistence type="predicted"/>
<dbReference type="CDD" id="cd07557">
    <property type="entry name" value="trimeric_dUTPase"/>
    <property type="match status" value="1"/>
</dbReference>
<dbReference type="AlphaFoldDB" id="A0A099VDH2"/>
<dbReference type="PANTHER" id="PTHR42680">
    <property type="entry name" value="DCTP DEAMINASE"/>
    <property type="match status" value="1"/>
</dbReference>
<organism evidence="3 4">
    <name type="scientific">Helicobacter trogontum</name>
    <dbReference type="NCBI Taxonomy" id="50960"/>
    <lineage>
        <taxon>Bacteria</taxon>
        <taxon>Pseudomonadati</taxon>
        <taxon>Campylobacterota</taxon>
        <taxon>Epsilonproteobacteria</taxon>
        <taxon>Campylobacterales</taxon>
        <taxon>Helicobacteraceae</taxon>
        <taxon>Helicobacter</taxon>
    </lineage>
</organism>
<accession>A0A099VDH2</accession>
<sequence>MVLGYSELKKIAKNNITCLNDENIRGSSIDLSLSEEAKIINAAKDINFFELDTQKQIKDIYETINLARGYPLKPQTFLYASTCEKVSVPNDKCGIIFPRSTFARLGLILPTSFYANPGYKGHLPIIIFNASPCTITLPPYIRIAQLLLLEVKGEAKPYREFEDTKYQNELQLTPPCFNDKEMGEILAKLR</sequence>
<evidence type="ECO:0000256" key="1">
    <source>
        <dbReference type="ARBA" id="ARBA00022801"/>
    </source>
</evidence>
<reference evidence="3 4" key="1">
    <citation type="journal article" date="2014" name="Genome Announc.">
        <title>Draft genome sequences of eight enterohepatic helicobacter species isolated from both laboratory and wild rodents.</title>
        <authorList>
            <person name="Sheh A."/>
            <person name="Shen Z."/>
            <person name="Fox J.G."/>
        </authorList>
    </citation>
    <scope>NUCLEOTIDE SEQUENCE [LARGE SCALE GENOMIC DNA]</scope>
    <source>
        <strain evidence="3 4">ATCC 700114</strain>
    </source>
</reference>
<name>A0A099VDH2_9HELI</name>
<dbReference type="PANTHER" id="PTHR42680:SF3">
    <property type="entry name" value="DCTP DEAMINASE"/>
    <property type="match status" value="1"/>
</dbReference>
<dbReference type="OrthoDB" id="5322689at2"/>
<protein>
    <submittedName>
        <fullName evidence="3">dCTP deaminase</fullName>
        <ecNumber evidence="3">3.5.4.13</ecNumber>
    </submittedName>
</protein>
<keyword evidence="1 3" id="KW-0378">Hydrolase</keyword>
<dbReference type="GO" id="GO:0008829">
    <property type="term" value="F:dCTP deaminase activity"/>
    <property type="evidence" value="ECO:0007669"/>
    <property type="project" value="UniProtKB-EC"/>
</dbReference>
<dbReference type="GO" id="GO:0006229">
    <property type="term" value="P:dUTP biosynthetic process"/>
    <property type="evidence" value="ECO:0007669"/>
    <property type="project" value="InterPro"/>
</dbReference>
<dbReference type="Proteomes" id="UP000029878">
    <property type="component" value="Unassembled WGS sequence"/>
</dbReference>
<evidence type="ECO:0000313" key="3">
    <source>
        <dbReference type="EMBL" id="TLD81315.1"/>
    </source>
</evidence>
<dbReference type="SUPFAM" id="SSF51283">
    <property type="entry name" value="dUTPase-like"/>
    <property type="match status" value="1"/>
</dbReference>
<dbReference type="InterPro" id="IPR033704">
    <property type="entry name" value="dUTPase_trimeric"/>
</dbReference>
<dbReference type="RefSeq" id="WP_034347701.1">
    <property type="nucleotide sequence ID" value="NZ_FZNG01000010.1"/>
</dbReference>
<dbReference type="Pfam" id="PF22769">
    <property type="entry name" value="DCD"/>
    <property type="match status" value="1"/>
</dbReference>
<keyword evidence="2" id="KW-0546">Nucleotide metabolism</keyword>
<dbReference type="InterPro" id="IPR011962">
    <property type="entry name" value="dCTP_deaminase"/>
</dbReference>
<gene>
    <name evidence="3" type="primary">dcd</name>
    <name evidence="3" type="ORF">LS81_008740</name>
</gene>
<dbReference type="Gene3D" id="2.70.40.10">
    <property type="match status" value="1"/>
</dbReference>